<comment type="subcellular location">
    <subcellularLocation>
        <location evidence="1">Mitochondrion</location>
    </subcellularLocation>
</comment>
<name>A0ABD3PQD6_9STRA</name>
<dbReference type="InterPro" id="IPR036549">
    <property type="entry name" value="CX6/COA6-like_sf"/>
</dbReference>
<dbReference type="Proteomes" id="UP001530400">
    <property type="component" value="Unassembled WGS sequence"/>
</dbReference>
<comment type="caution">
    <text evidence="6">The sequence shown here is derived from an EMBL/GenBank/DDBJ whole genome shotgun (WGS) entry which is preliminary data.</text>
</comment>
<feature type="compositionally biased region" description="Basic and acidic residues" evidence="5">
    <location>
        <begin position="102"/>
        <end position="122"/>
    </location>
</feature>
<evidence type="ECO:0000256" key="1">
    <source>
        <dbReference type="ARBA" id="ARBA00004173"/>
    </source>
</evidence>
<evidence type="ECO:0000313" key="6">
    <source>
        <dbReference type="EMBL" id="KAL3788430.1"/>
    </source>
</evidence>
<dbReference type="SUPFAM" id="SSF47694">
    <property type="entry name" value="Cytochrome c oxidase subunit h"/>
    <property type="match status" value="1"/>
</dbReference>
<feature type="coiled-coil region" evidence="4">
    <location>
        <begin position="499"/>
        <end position="526"/>
    </location>
</feature>
<evidence type="ECO:0000256" key="5">
    <source>
        <dbReference type="SAM" id="MobiDB-lite"/>
    </source>
</evidence>
<keyword evidence="3" id="KW-1015">Disulfide bond</keyword>
<dbReference type="PANTHER" id="PTHR35213:SF5">
    <property type="entry name" value="RING-TYPE DOMAIN-CONTAINING PROTEIN"/>
    <property type="match status" value="1"/>
</dbReference>
<gene>
    <name evidence="6" type="ORF">ACHAWO_007385</name>
</gene>
<keyword evidence="4" id="KW-0175">Coiled coil</keyword>
<proteinExistence type="predicted"/>
<dbReference type="AlphaFoldDB" id="A0ABD3PQD6"/>
<keyword evidence="2" id="KW-0496">Mitochondrion</keyword>
<evidence type="ECO:0000256" key="2">
    <source>
        <dbReference type="ARBA" id="ARBA00023128"/>
    </source>
</evidence>
<reference evidence="6 7" key="1">
    <citation type="submission" date="2024-10" db="EMBL/GenBank/DDBJ databases">
        <title>Updated reference genomes for cyclostephanoid diatoms.</title>
        <authorList>
            <person name="Roberts W.R."/>
            <person name="Alverson A.J."/>
        </authorList>
    </citation>
    <scope>NUCLEOTIDE SEQUENCE [LARGE SCALE GENOMIC DNA]</scope>
    <source>
        <strain evidence="6 7">AJA010-31</strain>
    </source>
</reference>
<dbReference type="Gene3D" id="1.10.10.140">
    <property type="entry name" value="Cytochrome c oxidase, subunit VIb"/>
    <property type="match status" value="1"/>
</dbReference>
<sequence>MGGADIETYKLNKIFTATPGDLTAEQQELLNEVKATRTTPRDPRFPTQNQANHCWNRYNEWLVCLKQTGDEADCKPLSLPSLLVEAARTAAQEDGVAPQDVAPKDDATKKNDDGETADKADKDEDADDDSVRAVAAEAPTKKRSHEDPKEESTGAPPLRRGKWTAEEEAYASRLIVEFRAGLLPLTDGTTLRTFLSKLLNCDPMRISKKFVGSNCIGKQVFRRRSADVSNLTPEQIQRTRRELSELEKRFLDRVTKGGSSKGDTKAERAEKKMKLSEDPGEPMAGGLGMGMGMAPNRSAAAAAGHALLGGGNSGVADAGNAGLLAQLQASQPGMFYANNTNLFNSVTAAGLTIPGMGASAFGNGSALDINALSMQTGMAPEQITQLAQNKGYSSASLAQMLGKKRSFDRLMSLDFQSMQSIDNLANLLQRGMPNQAPMGGQMKNWDWNSGAAGGQAAQNQFGNLSSSMLSLNGPQNNMGPPPNQVQANAPFGMLGGYNQNSLLQNLQSSQQQVNNLQSQQQNQLNLLQGMGGMGSGGNSFETLLQSVQNGNSNVGNNTFTGLMGLGNFPQQNLMGLGLNNPMTANPFGGLQAGNPIIAALAAQQQMLNQNMMDNTGGLLSQQNQLAGLGGMGGLAGMNLSDPNTAALVQQLLAQQGGGGGQFPSGLGGQVISNQQAPTPQVTAALPVSTPQANDGGQSANGDAGQTVDV</sequence>
<dbReference type="Pfam" id="PF02297">
    <property type="entry name" value="COX6B"/>
    <property type="match status" value="1"/>
</dbReference>
<accession>A0ABD3PQD6</accession>
<protein>
    <submittedName>
        <fullName evidence="6">Uncharacterized protein</fullName>
    </submittedName>
</protein>
<feature type="compositionally biased region" description="Basic and acidic residues" evidence="5">
    <location>
        <begin position="262"/>
        <end position="277"/>
    </location>
</feature>
<feature type="region of interest" description="Disordered" evidence="5">
    <location>
        <begin position="90"/>
        <end position="163"/>
    </location>
</feature>
<dbReference type="InterPro" id="IPR048280">
    <property type="entry name" value="COX6B-like"/>
</dbReference>
<keyword evidence="7" id="KW-1185">Reference proteome</keyword>
<feature type="region of interest" description="Disordered" evidence="5">
    <location>
        <begin position="686"/>
        <end position="709"/>
    </location>
</feature>
<dbReference type="GO" id="GO:0005739">
    <property type="term" value="C:mitochondrion"/>
    <property type="evidence" value="ECO:0007669"/>
    <property type="project" value="UniProtKB-SubCell"/>
</dbReference>
<dbReference type="PANTHER" id="PTHR35213">
    <property type="entry name" value="RING-TYPE DOMAIN-CONTAINING PROTEIN-RELATED"/>
    <property type="match status" value="1"/>
</dbReference>
<feature type="compositionally biased region" description="Polar residues" evidence="5">
    <location>
        <begin position="688"/>
        <end position="700"/>
    </location>
</feature>
<dbReference type="EMBL" id="JALLPJ020000565">
    <property type="protein sequence ID" value="KAL3788430.1"/>
    <property type="molecule type" value="Genomic_DNA"/>
</dbReference>
<feature type="region of interest" description="Disordered" evidence="5">
    <location>
        <begin position="254"/>
        <end position="282"/>
    </location>
</feature>
<evidence type="ECO:0000256" key="4">
    <source>
        <dbReference type="SAM" id="Coils"/>
    </source>
</evidence>
<evidence type="ECO:0000313" key="7">
    <source>
        <dbReference type="Proteomes" id="UP001530400"/>
    </source>
</evidence>
<evidence type="ECO:0000256" key="3">
    <source>
        <dbReference type="ARBA" id="ARBA00023157"/>
    </source>
</evidence>
<organism evidence="6 7">
    <name type="scientific">Cyclotella atomus</name>
    <dbReference type="NCBI Taxonomy" id="382360"/>
    <lineage>
        <taxon>Eukaryota</taxon>
        <taxon>Sar</taxon>
        <taxon>Stramenopiles</taxon>
        <taxon>Ochrophyta</taxon>
        <taxon>Bacillariophyta</taxon>
        <taxon>Coscinodiscophyceae</taxon>
        <taxon>Thalassiosirophycidae</taxon>
        <taxon>Stephanodiscales</taxon>
        <taxon>Stephanodiscaceae</taxon>
        <taxon>Cyclotella</taxon>
    </lineage>
</organism>